<comment type="caution">
    <text evidence="6">The sequence shown here is derived from an EMBL/GenBank/DDBJ whole genome shotgun (WGS) entry which is preliminary data.</text>
</comment>
<proteinExistence type="predicted"/>
<keyword evidence="5" id="KW-0325">Glycoprotein</keyword>
<dbReference type="InterPro" id="IPR051648">
    <property type="entry name" value="CWI-Assembly_Regulator"/>
</dbReference>
<comment type="subcellular location">
    <subcellularLocation>
        <location evidence="1">Secreted</location>
        <location evidence="1">Cell wall</location>
    </subcellularLocation>
</comment>
<evidence type="ECO:0000313" key="6">
    <source>
        <dbReference type="EMBL" id="MBB1488956.1"/>
    </source>
</evidence>
<sequence length="840" mass="95967">MNLDFTVLNLQADYEKCLMQYPFRFFFSLDGSARSPASLTFNKHKDIPDYILSLVDSFSEAFLIFTRECGFKSPVEEGIFHEKGARYIDVLLDNIPQQRGLVSAELIDQGDLFEEEDFLIGQSIRIVVDRNLILGTGTPIHELFHVFQYNYCHFNNMWFMEGLARWAQNLTHSRPGKVEILPQDRQQLQALFRRAHDAEYFWRRLLSFVEQPVEFVRKLLLECEFQCRVIELKSANSKAHQKNAWTREEKRSRHNNIIIAKALIHIAKNTVVNELPELVNFIQSLEIYSSESSSELTVKGDIELKTVADLIQFQHIEEVQGNLTISVSDLCSLGGFNQLEVVAGTLLITECSSLEEIVGFNQLRKINSLEISFNTELVRIDGFNSLFLDGGYISGFVKVINNKKLNSVSFLYGVQETKSSFYLHHNNLLDLGGLEKLKKVGASLSLSSNQLSDINALSNLESVNGMLGIAFNRLVSLKGLDRLNKVGNVKWGDEYRSLAIHGNKYLKDISSIGLLKSSTGYLVINIDHNSDFEFLPDSRCDIYNQDVKVISSGKELDVTSVFPLYNKNKSPVFVFDDKWINALSQHKWMRSEFFPFNSVDKLIPNLYRVGAEYIYAQVARSQYFLIENNEVLHNAGLKFLFNSKPFMDLCFNKSKFYEFMVNNGFSSYVPAIYDGKNGIEFPVVYKIDKGGNGENVFIVNNMVELESIDGGEGYSLTECVLGKAEYASNFIYSKGEILFEITYKREFSDDLFVLRSASYNDNMISLDVCENKLVDIFRQIMDSFEEEFLVCCFDYKVVNGVPKIFEINTRLGYTLIKDSKNFKKAIDVYCQLADKHALSS</sequence>
<dbReference type="Gene3D" id="3.30.470.20">
    <property type="entry name" value="ATP-grasp fold, B domain"/>
    <property type="match status" value="1"/>
</dbReference>
<dbReference type="RefSeq" id="WP_182810728.1">
    <property type="nucleotide sequence ID" value="NZ_JACJFM010000039.1"/>
</dbReference>
<gene>
    <name evidence="6" type="ORF">H4O21_20305</name>
</gene>
<evidence type="ECO:0008006" key="8">
    <source>
        <dbReference type="Google" id="ProtNLM"/>
    </source>
</evidence>
<name>A0A839IXZ7_9GAMM</name>
<evidence type="ECO:0000313" key="7">
    <source>
        <dbReference type="Proteomes" id="UP000565262"/>
    </source>
</evidence>
<dbReference type="GO" id="GO:0030313">
    <property type="term" value="C:cell envelope"/>
    <property type="evidence" value="ECO:0007669"/>
    <property type="project" value="UniProtKB-SubCell"/>
</dbReference>
<evidence type="ECO:0000256" key="4">
    <source>
        <dbReference type="ARBA" id="ARBA00022729"/>
    </source>
</evidence>
<dbReference type="SUPFAM" id="SSF52058">
    <property type="entry name" value="L domain-like"/>
    <property type="match status" value="2"/>
</dbReference>
<evidence type="ECO:0000256" key="2">
    <source>
        <dbReference type="ARBA" id="ARBA00022512"/>
    </source>
</evidence>
<keyword evidence="2" id="KW-0134">Cell wall</keyword>
<dbReference type="PANTHER" id="PTHR31018">
    <property type="entry name" value="SPORULATION-SPECIFIC PROTEIN-RELATED"/>
    <property type="match status" value="1"/>
</dbReference>
<dbReference type="EMBL" id="JACJFM010000039">
    <property type="protein sequence ID" value="MBB1488956.1"/>
    <property type="molecule type" value="Genomic_DNA"/>
</dbReference>
<dbReference type="PANTHER" id="PTHR31018:SF3">
    <property type="entry name" value="RECEPTOR PROTEIN-TYROSINE KINASE"/>
    <property type="match status" value="1"/>
</dbReference>
<reference evidence="6 7" key="1">
    <citation type="submission" date="2020-08" db="EMBL/GenBank/DDBJ databases">
        <title>Oceanospirillum sp. nov. isolated from marine sediment.</title>
        <authorList>
            <person name="Ji X."/>
        </authorList>
    </citation>
    <scope>NUCLEOTIDE SEQUENCE [LARGE SCALE GENOMIC DNA]</scope>
    <source>
        <strain evidence="6 7">D5</strain>
    </source>
</reference>
<keyword evidence="7" id="KW-1185">Reference proteome</keyword>
<evidence type="ECO:0000256" key="1">
    <source>
        <dbReference type="ARBA" id="ARBA00004191"/>
    </source>
</evidence>
<keyword evidence="3" id="KW-0964">Secreted</keyword>
<dbReference type="Proteomes" id="UP000565262">
    <property type="component" value="Unassembled WGS sequence"/>
</dbReference>
<dbReference type="Gene3D" id="3.80.20.20">
    <property type="entry name" value="Receptor L-domain"/>
    <property type="match status" value="2"/>
</dbReference>
<evidence type="ECO:0000256" key="5">
    <source>
        <dbReference type="ARBA" id="ARBA00023180"/>
    </source>
</evidence>
<organism evidence="6 7">
    <name type="scientific">Oceanospirillum sediminis</name>
    <dbReference type="NCBI Taxonomy" id="2760088"/>
    <lineage>
        <taxon>Bacteria</taxon>
        <taxon>Pseudomonadati</taxon>
        <taxon>Pseudomonadota</taxon>
        <taxon>Gammaproteobacteria</taxon>
        <taxon>Oceanospirillales</taxon>
        <taxon>Oceanospirillaceae</taxon>
        <taxon>Oceanospirillum</taxon>
    </lineage>
</organism>
<keyword evidence="4" id="KW-0732">Signal</keyword>
<dbReference type="InterPro" id="IPR036941">
    <property type="entry name" value="Rcpt_L-dom_sf"/>
</dbReference>
<accession>A0A839IXZ7</accession>
<dbReference type="SUPFAM" id="SSF56059">
    <property type="entry name" value="Glutathione synthetase ATP-binding domain-like"/>
    <property type="match status" value="1"/>
</dbReference>
<dbReference type="AlphaFoldDB" id="A0A839IXZ7"/>
<protein>
    <recommendedName>
        <fullName evidence="8">ATP-grasp domain-containing protein</fullName>
    </recommendedName>
</protein>
<evidence type="ECO:0000256" key="3">
    <source>
        <dbReference type="ARBA" id="ARBA00022525"/>
    </source>
</evidence>